<dbReference type="NCBIfam" id="TIGR00728">
    <property type="entry name" value="OPT_sfam"/>
    <property type="match status" value="1"/>
</dbReference>
<feature type="transmembrane region" description="Helical" evidence="8">
    <location>
        <begin position="575"/>
        <end position="598"/>
    </location>
</feature>
<feature type="transmembrane region" description="Helical" evidence="8">
    <location>
        <begin position="159"/>
        <end position="182"/>
    </location>
</feature>
<keyword evidence="5 8" id="KW-1133">Transmembrane helix</keyword>
<dbReference type="EMBL" id="JH711590">
    <property type="protein sequence ID" value="EIW74746.1"/>
    <property type="molecule type" value="Genomic_DNA"/>
</dbReference>
<comment type="subcellular location">
    <subcellularLocation>
        <location evidence="1">Membrane</location>
        <topology evidence="1">Multi-pass membrane protein</topology>
    </subcellularLocation>
</comment>
<name>A0A5M3M742_CONPW</name>
<dbReference type="Pfam" id="PF03169">
    <property type="entry name" value="OPT"/>
    <property type="match status" value="1"/>
</dbReference>
<dbReference type="OMA" id="NWNAVGI"/>
<feature type="transmembrane region" description="Helical" evidence="8">
    <location>
        <begin position="194"/>
        <end position="215"/>
    </location>
</feature>
<keyword evidence="10" id="KW-1185">Reference proteome</keyword>
<evidence type="ECO:0000256" key="6">
    <source>
        <dbReference type="ARBA" id="ARBA00023136"/>
    </source>
</evidence>
<keyword evidence="3" id="KW-0813">Transport</keyword>
<comment type="similarity">
    <text evidence="2">Belongs to the oligopeptide OPT transporter family.</text>
</comment>
<evidence type="ECO:0000256" key="1">
    <source>
        <dbReference type="ARBA" id="ARBA00004141"/>
    </source>
</evidence>
<evidence type="ECO:0000256" key="8">
    <source>
        <dbReference type="SAM" id="Phobius"/>
    </source>
</evidence>
<evidence type="ECO:0000256" key="2">
    <source>
        <dbReference type="ARBA" id="ARBA00008807"/>
    </source>
</evidence>
<feature type="transmembrane region" description="Helical" evidence="8">
    <location>
        <begin position="642"/>
        <end position="662"/>
    </location>
</feature>
<dbReference type="GO" id="GO:0035673">
    <property type="term" value="F:oligopeptide transmembrane transporter activity"/>
    <property type="evidence" value="ECO:0007669"/>
    <property type="project" value="InterPro"/>
</dbReference>
<protein>
    <submittedName>
        <fullName evidence="9">OPT oligopeptide transporter</fullName>
    </submittedName>
</protein>
<feature type="transmembrane region" description="Helical" evidence="8">
    <location>
        <begin position="254"/>
        <end position="271"/>
    </location>
</feature>
<evidence type="ECO:0000313" key="9">
    <source>
        <dbReference type="EMBL" id="EIW74746.1"/>
    </source>
</evidence>
<gene>
    <name evidence="9" type="ORF">CONPUDRAFT_112639</name>
</gene>
<proteinExistence type="inferred from homology"/>
<sequence>MSSSSPFEAIDTVDFISNVPQLSPVDEKRHSKPASSLDDASEEKKRGGEQIDYASAIDSEVGLEGGIINVNNINTDDPFPIEEGEMVEEQQLTFRAVLVGCGLGAVIAASNVYLGLKTGWTFGASLFGSIFGFAILKPLSTALPRWAGGGPFGPKENNVCQSAASAAGSLGLLFTSGFPALYELGLLESPSADIGRLFTFTVCCAFFGLAFSVPLRRFYILKLKLVFPSGIAAAYTIRSLHVGRNAAEAARKKTWALFWSFVAAITLRVVSEYAPGLLWDWHVFYALNRVGWEGIIAAESWGWIWEWTPAFIGAGMLTGINASYSFLGGAFLAWAIIGPVIVSKGMAFGQLEATPVNITGYMNYMGMELSDPINAPSPRYWLVWPGTLMLLCASFTEVACNWRSLFAAAISAYHNFRTHFLASRISSSSLDSEGDGEKDKAEVVEIVDPVPVNEQVPWWLWGGVLAASIIVTCIVMGVQFGQNVGITILAIIFAFIFSFIGCESSGRTDINPVTSIGNASQLVFGGIAKGRGYSVAKGELLNSLSGMLALGAAEQASDMISDLKTTHLLRASPRAVFLAQLCGAVVSVFMAAGVYVVFSTAYPCINNLGYETCSFPTPDVQAWRAVAIAVSSDTLPIPTSSGYTAIGLGIAAVLSVVVKYTIVPPKYHVWVPNFNAIGIGFIMNVCTYPVAMFFGSTVTFFWRRMFFKNYEMYCFAVAAGFIAGEGLGGIVTAVLTIAGVSGSVFGTTIGCPGALYCG</sequence>
<dbReference type="InterPro" id="IPR045035">
    <property type="entry name" value="YSL-like"/>
</dbReference>
<feature type="region of interest" description="Disordered" evidence="7">
    <location>
        <begin position="21"/>
        <end position="48"/>
    </location>
</feature>
<evidence type="ECO:0000256" key="4">
    <source>
        <dbReference type="ARBA" id="ARBA00022692"/>
    </source>
</evidence>
<organism evidence="9 10">
    <name type="scientific">Coniophora puteana (strain RWD-64-598)</name>
    <name type="common">Brown rot fungus</name>
    <dbReference type="NCBI Taxonomy" id="741705"/>
    <lineage>
        <taxon>Eukaryota</taxon>
        <taxon>Fungi</taxon>
        <taxon>Dikarya</taxon>
        <taxon>Basidiomycota</taxon>
        <taxon>Agaricomycotina</taxon>
        <taxon>Agaricomycetes</taxon>
        <taxon>Agaricomycetidae</taxon>
        <taxon>Boletales</taxon>
        <taxon>Coniophorineae</taxon>
        <taxon>Coniophoraceae</taxon>
        <taxon>Coniophora</taxon>
    </lineage>
</organism>
<feature type="transmembrane region" description="Helical" evidence="8">
    <location>
        <begin position="484"/>
        <end position="502"/>
    </location>
</feature>
<dbReference type="RefSeq" id="XP_007774830.1">
    <property type="nucleotide sequence ID" value="XM_007776640.1"/>
</dbReference>
<feature type="transmembrane region" description="Helical" evidence="8">
    <location>
        <begin position="92"/>
        <end position="114"/>
    </location>
</feature>
<dbReference type="Proteomes" id="UP000053558">
    <property type="component" value="Unassembled WGS sequence"/>
</dbReference>
<evidence type="ECO:0000256" key="7">
    <source>
        <dbReference type="SAM" id="MobiDB-lite"/>
    </source>
</evidence>
<feature type="transmembrane region" description="Helical" evidence="8">
    <location>
        <begin position="674"/>
        <end position="695"/>
    </location>
</feature>
<accession>A0A5M3M742</accession>
<evidence type="ECO:0000313" key="10">
    <source>
        <dbReference type="Proteomes" id="UP000053558"/>
    </source>
</evidence>
<comment type="caution">
    <text evidence="9">The sequence shown here is derived from an EMBL/GenBank/DDBJ whole genome shotgun (WGS) entry which is preliminary data.</text>
</comment>
<dbReference type="GeneID" id="19198956"/>
<keyword evidence="4 8" id="KW-0812">Transmembrane</keyword>
<dbReference type="PANTHER" id="PTHR31645:SF3">
    <property type="entry name" value="OLIGOPEPTIDE TRANSPORTER"/>
    <property type="match status" value="1"/>
</dbReference>
<feature type="transmembrane region" description="Helical" evidence="8">
    <location>
        <begin position="715"/>
        <end position="738"/>
    </location>
</feature>
<feature type="transmembrane region" description="Helical" evidence="8">
    <location>
        <begin position="120"/>
        <end position="139"/>
    </location>
</feature>
<feature type="transmembrane region" description="Helical" evidence="8">
    <location>
        <begin position="458"/>
        <end position="478"/>
    </location>
</feature>
<keyword evidence="6 8" id="KW-0472">Membrane</keyword>
<evidence type="ECO:0000256" key="5">
    <source>
        <dbReference type="ARBA" id="ARBA00022989"/>
    </source>
</evidence>
<dbReference type="PANTHER" id="PTHR31645">
    <property type="entry name" value="OLIGOPEPTIDE TRANSPORTER YGL114W-RELATED"/>
    <property type="match status" value="1"/>
</dbReference>
<dbReference type="OrthoDB" id="77405at2759"/>
<reference evidence="10" key="1">
    <citation type="journal article" date="2012" name="Science">
        <title>The Paleozoic origin of enzymatic lignin decomposition reconstructed from 31 fungal genomes.</title>
        <authorList>
            <person name="Floudas D."/>
            <person name="Binder M."/>
            <person name="Riley R."/>
            <person name="Barry K."/>
            <person name="Blanchette R.A."/>
            <person name="Henrissat B."/>
            <person name="Martinez A.T."/>
            <person name="Otillar R."/>
            <person name="Spatafora J.W."/>
            <person name="Yadav J.S."/>
            <person name="Aerts A."/>
            <person name="Benoit I."/>
            <person name="Boyd A."/>
            <person name="Carlson A."/>
            <person name="Copeland A."/>
            <person name="Coutinho P.M."/>
            <person name="de Vries R.P."/>
            <person name="Ferreira P."/>
            <person name="Findley K."/>
            <person name="Foster B."/>
            <person name="Gaskell J."/>
            <person name="Glotzer D."/>
            <person name="Gorecki P."/>
            <person name="Heitman J."/>
            <person name="Hesse C."/>
            <person name="Hori C."/>
            <person name="Igarashi K."/>
            <person name="Jurgens J.A."/>
            <person name="Kallen N."/>
            <person name="Kersten P."/>
            <person name="Kohler A."/>
            <person name="Kuees U."/>
            <person name="Kumar T.K.A."/>
            <person name="Kuo A."/>
            <person name="LaButti K."/>
            <person name="Larrondo L.F."/>
            <person name="Lindquist E."/>
            <person name="Ling A."/>
            <person name="Lombard V."/>
            <person name="Lucas S."/>
            <person name="Lundell T."/>
            <person name="Martin R."/>
            <person name="McLaughlin D.J."/>
            <person name="Morgenstern I."/>
            <person name="Morin E."/>
            <person name="Murat C."/>
            <person name="Nagy L.G."/>
            <person name="Nolan M."/>
            <person name="Ohm R.A."/>
            <person name="Patyshakuliyeva A."/>
            <person name="Rokas A."/>
            <person name="Ruiz-Duenas F.J."/>
            <person name="Sabat G."/>
            <person name="Salamov A."/>
            <person name="Samejima M."/>
            <person name="Schmutz J."/>
            <person name="Slot J.C."/>
            <person name="St John F."/>
            <person name="Stenlid J."/>
            <person name="Sun H."/>
            <person name="Sun S."/>
            <person name="Syed K."/>
            <person name="Tsang A."/>
            <person name="Wiebenga A."/>
            <person name="Young D."/>
            <person name="Pisabarro A."/>
            <person name="Eastwood D.C."/>
            <person name="Martin F."/>
            <person name="Cullen D."/>
            <person name="Grigoriev I.V."/>
            <person name="Hibbett D.S."/>
        </authorList>
    </citation>
    <scope>NUCLEOTIDE SEQUENCE [LARGE SCALE GENOMIC DNA]</scope>
    <source>
        <strain evidence="10">RWD-64-598 SS2</strain>
    </source>
</reference>
<dbReference type="AlphaFoldDB" id="A0A5M3M742"/>
<dbReference type="GO" id="GO:0000329">
    <property type="term" value="C:fungal-type vacuole membrane"/>
    <property type="evidence" value="ECO:0007669"/>
    <property type="project" value="TreeGrafter"/>
</dbReference>
<feature type="transmembrane region" description="Helical" evidence="8">
    <location>
        <begin position="324"/>
        <end position="342"/>
    </location>
</feature>
<evidence type="ECO:0000256" key="3">
    <source>
        <dbReference type="ARBA" id="ARBA00022448"/>
    </source>
</evidence>
<dbReference type="KEGG" id="cput:CONPUDRAFT_112639"/>
<dbReference type="InterPro" id="IPR004813">
    <property type="entry name" value="OPT"/>
</dbReference>